<evidence type="ECO:0000313" key="2">
    <source>
        <dbReference type="EMBL" id="MCI20933.1"/>
    </source>
</evidence>
<reference evidence="2 3" key="1">
    <citation type="journal article" date="2018" name="Front. Plant Sci.">
        <title>Red Clover (Trifolium pratense) and Zigzag Clover (T. medium) - A Picture of Genomic Similarities and Differences.</title>
        <authorList>
            <person name="Dluhosova J."/>
            <person name="Istvanek J."/>
            <person name="Nedelnik J."/>
            <person name="Repkova J."/>
        </authorList>
    </citation>
    <scope>NUCLEOTIDE SEQUENCE [LARGE SCALE GENOMIC DNA]</scope>
    <source>
        <strain evidence="3">cv. 10/8</strain>
        <tissue evidence="2">Leaf</tissue>
    </source>
</reference>
<keyword evidence="1" id="KW-0812">Transmembrane</keyword>
<dbReference type="AlphaFoldDB" id="A0A392Q965"/>
<evidence type="ECO:0000256" key="1">
    <source>
        <dbReference type="SAM" id="Phobius"/>
    </source>
</evidence>
<organism evidence="2 3">
    <name type="scientific">Trifolium medium</name>
    <dbReference type="NCBI Taxonomy" id="97028"/>
    <lineage>
        <taxon>Eukaryota</taxon>
        <taxon>Viridiplantae</taxon>
        <taxon>Streptophyta</taxon>
        <taxon>Embryophyta</taxon>
        <taxon>Tracheophyta</taxon>
        <taxon>Spermatophyta</taxon>
        <taxon>Magnoliopsida</taxon>
        <taxon>eudicotyledons</taxon>
        <taxon>Gunneridae</taxon>
        <taxon>Pentapetalae</taxon>
        <taxon>rosids</taxon>
        <taxon>fabids</taxon>
        <taxon>Fabales</taxon>
        <taxon>Fabaceae</taxon>
        <taxon>Papilionoideae</taxon>
        <taxon>50 kb inversion clade</taxon>
        <taxon>NPAAA clade</taxon>
        <taxon>Hologalegina</taxon>
        <taxon>IRL clade</taxon>
        <taxon>Trifolieae</taxon>
        <taxon>Trifolium</taxon>
    </lineage>
</organism>
<feature type="transmembrane region" description="Helical" evidence="1">
    <location>
        <begin position="27"/>
        <end position="45"/>
    </location>
</feature>
<keyword evidence="1" id="KW-1133">Transmembrane helix</keyword>
<name>A0A392Q965_9FABA</name>
<keyword evidence="3" id="KW-1185">Reference proteome</keyword>
<protein>
    <submittedName>
        <fullName evidence="2">Uncharacterized protein</fullName>
    </submittedName>
</protein>
<dbReference type="EMBL" id="LXQA010122426">
    <property type="protein sequence ID" value="MCI20933.1"/>
    <property type="molecule type" value="Genomic_DNA"/>
</dbReference>
<evidence type="ECO:0000313" key="3">
    <source>
        <dbReference type="Proteomes" id="UP000265520"/>
    </source>
</evidence>
<sequence length="53" mass="5675">RFIKTIEFIIWKGRSGVGNYPFDGDCNGSICMVAVVAIAVIMVAATRNAVVEA</sequence>
<feature type="non-terminal residue" evidence="2">
    <location>
        <position position="1"/>
    </location>
</feature>
<dbReference type="Proteomes" id="UP000265520">
    <property type="component" value="Unassembled WGS sequence"/>
</dbReference>
<accession>A0A392Q965</accession>
<proteinExistence type="predicted"/>
<comment type="caution">
    <text evidence="2">The sequence shown here is derived from an EMBL/GenBank/DDBJ whole genome shotgun (WGS) entry which is preliminary data.</text>
</comment>
<keyword evidence="1" id="KW-0472">Membrane</keyword>